<proteinExistence type="predicted"/>
<evidence type="ECO:0000256" key="1">
    <source>
        <dbReference type="SAM" id="MobiDB-lite"/>
    </source>
</evidence>
<feature type="compositionally biased region" description="Polar residues" evidence="1">
    <location>
        <begin position="98"/>
        <end position="112"/>
    </location>
</feature>
<gene>
    <name evidence="2" type="ORF">SAMN05660690_4557</name>
</gene>
<sequence>MPLTTAGLDAAVDGIAAVNTRTSLHIADPSSPDADEVVATGYSDTTWAAAFNGSRAESQVSAALPGSTTVEHGGVFSADSDGTPACGSPLGAAETAGSAGTVQHASTITVTH</sequence>
<dbReference type="RefSeq" id="WP_091369342.1">
    <property type="nucleotide sequence ID" value="NZ_FMZF01000009.1"/>
</dbReference>
<keyword evidence="3" id="KW-1185">Reference proteome</keyword>
<organism evidence="2 3">
    <name type="scientific">Geodermatophilus telluris</name>
    <dbReference type="NCBI Taxonomy" id="1190417"/>
    <lineage>
        <taxon>Bacteria</taxon>
        <taxon>Bacillati</taxon>
        <taxon>Actinomycetota</taxon>
        <taxon>Actinomycetes</taxon>
        <taxon>Geodermatophilales</taxon>
        <taxon>Geodermatophilaceae</taxon>
        <taxon>Geodermatophilus</taxon>
    </lineage>
</organism>
<reference evidence="3" key="1">
    <citation type="submission" date="2016-10" db="EMBL/GenBank/DDBJ databases">
        <authorList>
            <person name="Varghese N."/>
            <person name="Submissions S."/>
        </authorList>
    </citation>
    <scope>NUCLEOTIDE SEQUENCE [LARGE SCALE GENOMIC DNA]</scope>
    <source>
        <strain evidence="3">DSM 45421</strain>
    </source>
</reference>
<dbReference type="Proteomes" id="UP000199416">
    <property type="component" value="Unassembled WGS sequence"/>
</dbReference>
<name>A0A1G6VST7_9ACTN</name>
<evidence type="ECO:0000313" key="3">
    <source>
        <dbReference type="Proteomes" id="UP000199416"/>
    </source>
</evidence>
<feature type="region of interest" description="Disordered" evidence="1">
    <location>
        <begin position="77"/>
        <end position="112"/>
    </location>
</feature>
<accession>A0A1G6VST7</accession>
<evidence type="ECO:0000313" key="2">
    <source>
        <dbReference type="EMBL" id="SDD56047.1"/>
    </source>
</evidence>
<dbReference type="EMBL" id="FMZF01000009">
    <property type="protein sequence ID" value="SDD56047.1"/>
    <property type="molecule type" value="Genomic_DNA"/>
</dbReference>
<dbReference type="AlphaFoldDB" id="A0A1G6VST7"/>
<protein>
    <submittedName>
        <fullName evidence="2">Uncharacterized protein</fullName>
    </submittedName>
</protein>